<protein>
    <recommendedName>
        <fullName evidence="2">F-box/LRR-repeat protein 15-like leucin rich repeat domain-containing protein</fullName>
    </recommendedName>
</protein>
<feature type="region of interest" description="Disordered" evidence="1">
    <location>
        <begin position="340"/>
        <end position="360"/>
    </location>
</feature>
<feature type="compositionally biased region" description="Polar residues" evidence="1">
    <location>
        <begin position="130"/>
        <end position="141"/>
    </location>
</feature>
<feature type="compositionally biased region" description="Basic and acidic residues" evidence="1">
    <location>
        <begin position="256"/>
        <end position="270"/>
    </location>
</feature>
<accession>A0ABD1YL50</accession>
<dbReference type="EMBL" id="JBHFFA010000004">
    <property type="protein sequence ID" value="KAL2631438.1"/>
    <property type="molecule type" value="Genomic_DNA"/>
</dbReference>
<reference evidence="3 4" key="1">
    <citation type="submission" date="2024-09" db="EMBL/GenBank/DDBJ databases">
        <title>Chromosome-scale assembly of Riccia fluitans.</title>
        <authorList>
            <person name="Paukszto L."/>
            <person name="Sawicki J."/>
            <person name="Karawczyk K."/>
            <person name="Piernik-Szablinska J."/>
            <person name="Szczecinska M."/>
            <person name="Mazdziarz M."/>
        </authorList>
    </citation>
    <scope>NUCLEOTIDE SEQUENCE [LARGE SCALE GENOMIC DNA]</scope>
    <source>
        <strain evidence="3">Rf_01</strain>
        <tissue evidence="3">Aerial parts of the thallus</tissue>
    </source>
</reference>
<dbReference type="SUPFAM" id="SSF52047">
    <property type="entry name" value="RNI-like"/>
    <property type="match status" value="1"/>
</dbReference>
<evidence type="ECO:0000256" key="1">
    <source>
        <dbReference type="SAM" id="MobiDB-lite"/>
    </source>
</evidence>
<proteinExistence type="predicted"/>
<dbReference type="InterPro" id="IPR057207">
    <property type="entry name" value="FBXL15_LRR"/>
</dbReference>
<sequence>MESYAAAVNSWWVTLDTRLLAVPLQGSFTKAGKEASAGSQMSSFSSRASFVQPGPKKELLRGAVLSNCHSFNVSNMGDQGLTLHGVTCMRKRACRIADGGAGNSSRDEAPAEKKVDAGQGVEPVGRRTSRSMTARSNSMGKSATEENARGEGKGKNSNVGVEEPARRGRGKSTRDEFEHRAVSEARTRFAASNQPPQAEGNWFAGEENKSSVNAAGNSAGDEHHAENDVGGNRCEEPVGRRVSRSMMTESSSKGKAAAEEKTGAGEDRGNGSDAGVEEEVARTKRGKRKCVEFDEGELRSIRDTKAVRVNNQPIAEDNMCAEKNGNNVAARGETYFLFDESPIPTSEDSDSDDDDGESTRMAGARAAGLFDVNGGGAENGMVDEMSIYDAIGRGVVIRSESEGERSRENRRLRRRERRAALHRAEQLENPRDANRAASRRQALEIARSRAAHFAHFNLEGANAVPAPAPSEQGEHLGRVRELLLEVRAQAQAQAEQPNSNRGGDREDWPGPWTVARRLVEGRFAAASARQDAVASQGTNLPSLVNWKPSRTPQFSKSKVPPSLQRMCLDLLCRNIDVVESLDGVPDDDKKLIIQGLCALRKITPVTTKICISASSTKVVIPDCTYLTEEDLIDILSACSPENLQALELTMCGRGITDHCLATLCAKGGNSFPELQSLVLKGAYRLVDQGVTRMLNTSPRLKSVDLTQCSLISEHSVEAIADTLGATIESLVLDNCSQLSGLKLLPALRKIPHLRKLSLAGIPQVTDGVISELLVPLRFDLQELGLRYCQMLTDVGMQAVSLCQELKVLDLGHISSLTDVAIGLVTDNCRSLKTLRLCRGKFSDAALAAFVSASGSCLTELSLNSARLVGDHTMMALAQFCKSSLEILDVSWCRLVSDQALGLVADSCIRLHSLRLFGCTQVTNSFLEGHSNEILKVTGIWEGPCVAAGSN</sequence>
<dbReference type="InterPro" id="IPR032675">
    <property type="entry name" value="LRR_dom_sf"/>
</dbReference>
<dbReference type="SMART" id="SM00367">
    <property type="entry name" value="LRR_CC"/>
    <property type="match status" value="9"/>
</dbReference>
<name>A0ABD1YL50_9MARC</name>
<feature type="region of interest" description="Disordered" evidence="1">
    <location>
        <begin position="98"/>
        <end position="284"/>
    </location>
</feature>
<evidence type="ECO:0000259" key="2">
    <source>
        <dbReference type="Pfam" id="PF25372"/>
    </source>
</evidence>
<gene>
    <name evidence="3" type="ORF">R1flu_016124</name>
</gene>
<dbReference type="Proteomes" id="UP001605036">
    <property type="component" value="Unassembled WGS sequence"/>
</dbReference>
<feature type="compositionally biased region" description="Basic and acidic residues" evidence="1">
    <location>
        <begin position="220"/>
        <end position="239"/>
    </location>
</feature>
<feature type="region of interest" description="Disordered" evidence="1">
    <location>
        <begin position="489"/>
        <end position="510"/>
    </location>
</feature>
<dbReference type="Pfam" id="PF25372">
    <property type="entry name" value="DUF7885"/>
    <property type="match status" value="1"/>
</dbReference>
<dbReference type="Gene3D" id="3.80.10.10">
    <property type="entry name" value="Ribonuclease Inhibitor"/>
    <property type="match status" value="2"/>
</dbReference>
<evidence type="ECO:0000313" key="4">
    <source>
        <dbReference type="Proteomes" id="UP001605036"/>
    </source>
</evidence>
<feature type="domain" description="F-box/LRR-repeat protein 15-like leucin rich repeat" evidence="2">
    <location>
        <begin position="779"/>
        <end position="927"/>
    </location>
</feature>
<dbReference type="AlphaFoldDB" id="A0ABD1YL50"/>
<feature type="compositionally biased region" description="Basic and acidic residues" evidence="1">
    <location>
        <begin position="105"/>
        <end position="116"/>
    </location>
</feature>
<feature type="compositionally biased region" description="Basic and acidic residues" evidence="1">
    <location>
        <begin position="421"/>
        <end position="434"/>
    </location>
</feature>
<dbReference type="InterPro" id="IPR006553">
    <property type="entry name" value="Leu-rich_rpt_Cys-con_subtyp"/>
</dbReference>
<feature type="region of interest" description="Disordered" evidence="1">
    <location>
        <begin position="421"/>
        <end position="440"/>
    </location>
</feature>
<feature type="compositionally biased region" description="Acidic residues" evidence="1">
    <location>
        <begin position="347"/>
        <end position="356"/>
    </location>
</feature>
<feature type="compositionally biased region" description="Basic and acidic residues" evidence="1">
    <location>
        <begin position="172"/>
        <end position="187"/>
    </location>
</feature>
<organism evidence="3 4">
    <name type="scientific">Riccia fluitans</name>
    <dbReference type="NCBI Taxonomy" id="41844"/>
    <lineage>
        <taxon>Eukaryota</taxon>
        <taxon>Viridiplantae</taxon>
        <taxon>Streptophyta</taxon>
        <taxon>Embryophyta</taxon>
        <taxon>Marchantiophyta</taxon>
        <taxon>Marchantiopsida</taxon>
        <taxon>Marchantiidae</taxon>
        <taxon>Marchantiales</taxon>
        <taxon>Ricciaceae</taxon>
        <taxon>Riccia</taxon>
    </lineage>
</organism>
<feature type="compositionally biased region" description="Basic and acidic residues" evidence="1">
    <location>
        <begin position="143"/>
        <end position="154"/>
    </location>
</feature>
<keyword evidence="4" id="KW-1185">Reference proteome</keyword>
<comment type="caution">
    <text evidence="3">The sequence shown here is derived from an EMBL/GenBank/DDBJ whole genome shotgun (WGS) entry which is preliminary data.</text>
</comment>
<dbReference type="PANTHER" id="PTHR13318:SF101">
    <property type="entry name" value="F-BOX_LRR PROTEIN"/>
    <property type="match status" value="1"/>
</dbReference>
<dbReference type="PANTHER" id="PTHR13318">
    <property type="entry name" value="PARTNER OF PAIRED, ISOFORM B-RELATED"/>
    <property type="match status" value="1"/>
</dbReference>
<evidence type="ECO:0000313" key="3">
    <source>
        <dbReference type="EMBL" id="KAL2631438.1"/>
    </source>
</evidence>